<dbReference type="SUPFAM" id="SSF46785">
    <property type="entry name" value="Winged helix' DNA-binding domain"/>
    <property type="match status" value="1"/>
</dbReference>
<dbReference type="Proteomes" id="UP000199506">
    <property type="component" value="Unassembled WGS sequence"/>
</dbReference>
<dbReference type="PANTHER" id="PTHR42756">
    <property type="entry name" value="TRANSCRIPTIONAL REGULATOR, MARR"/>
    <property type="match status" value="1"/>
</dbReference>
<dbReference type="InterPro" id="IPR036390">
    <property type="entry name" value="WH_DNA-bd_sf"/>
</dbReference>
<gene>
    <name evidence="5" type="ORF">SAMN05216439_1412</name>
</gene>
<feature type="domain" description="HTH marR-type" evidence="4">
    <location>
        <begin position="28"/>
        <end position="161"/>
    </location>
</feature>
<dbReference type="PROSITE" id="PS50995">
    <property type="entry name" value="HTH_MARR_2"/>
    <property type="match status" value="1"/>
</dbReference>
<dbReference type="GO" id="GO:0003677">
    <property type="term" value="F:DNA binding"/>
    <property type="evidence" value="ECO:0007669"/>
    <property type="project" value="UniProtKB-KW"/>
</dbReference>
<organism evidence="5 6">
    <name type="scientific">Methanobrevibacter gottschalkii</name>
    <dbReference type="NCBI Taxonomy" id="190974"/>
    <lineage>
        <taxon>Archaea</taxon>
        <taxon>Methanobacteriati</taxon>
        <taxon>Methanobacteriota</taxon>
        <taxon>Methanomada group</taxon>
        <taxon>Methanobacteria</taxon>
        <taxon>Methanobacteriales</taxon>
        <taxon>Methanobacteriaceae</taxon>
        <taxon>Methanobrevibacter</taxon>
    </lineage>
</organism>
<dbReference type="InterPro" id="IPR036388">
    <property type="entry name" value="WH-like_DNA-bd_sf"/>
</dbReference>
<proteinExistence type="predicted"/>
<evidence type="ECO:0000313" key="5">
    <source>
        <dbReference type="EMBL" id="SEK73624.1"/>
    </source>
</evidence>
<dbReference type="GO" id="GO:0003700">
    <property type="term" value="F:DNA-binding transcription factor activity"/>
    <property type="evidence" value="ECO:0007669"/>
    <property type="project" value="InterPro"/>
</dbReference>
<dbReference type="Pfam" id="PF01047">
    <property type="entry name" value="MarR"/>
    <property type="match status" value="1"/>
</dbReference>
<dbReference type="InterPro" id="IPR023187">
    <property type="entry name" value="Tscrpt_reg_MarR-type_CS"/>
</dbReference>
<name>A0A1H7JGS2_9EURY</name>
<dbReference type="EMBL" id="FOAK01000004">
    <property type="protein sequence ID" value="SEK73624.1"/>
    <property type="molecule type" value="Genomic_DNA"/>
</dbReference>
<dbReference type="PANTHER" id="PTHR42756:SF1">
    <property type="entry name" value="TRANSCRIPTIONAL REPRESSOR OF EMRAB OPERON"/>
    <property type="match status" value="1"/>
</dbReference>
<dbReference type="PRINTS" id="PR00598">
    <property type="entry name" value="HTHMARR"/>
</dbReference>
<protein>
    <submittedName>
        <fullName evidence="5">DNA-binding transcriptional regulator, MarR family</fullName>
    </submittedName>
</protein>
<keyword evidence="3" id="KW-0804">Transcription</keyword>
<dbReference type="PROSITE" id="PS01117">
    <property type="entry name" value="HTH_MARR_1"/>
    <property type="match status" value="1"/>
</dbReference>
<sequence length="171" mass="20465">MCSIYNIYNCLYKLYLMKFEKTMGFYDSNRMGDILFIFHKNHKKYLNDELSKYNMSLIHALCIIMIHESDELNQKDLSDGLHLTKSAITKAVKKLEDEGWILRERSIEDKRHFILKLTDKGNDFIPIMNDINKKWESEMGLYELDPNFMQIFNELTHRAINLNLKKEMKKD</sequence>
<evidence type="ECO:0000256" key="1">
    <source>
        <dbReference type="ARBA" id="ARBA00023015"/>
    </source>
</evidence>
<evidence type="ECO:0000256" key="3">
    <source>
        <dbReference type="ARBA" id="ARBA00023163"/>
    </source>
</evidence>
<evidence type="ECO:0000259" key="4">
    <source>
        <dbReference type="PROSITE" id="PS50995"/>
    </source>
</evidence>
<dbReference type="CDD" id="cd00090">
    <property type="entry name" value="HTH_ARSR"/>
    <property type="match status" value="1"/>
</dbReference>
<keyword evidence="2 5" id="KW-0238">DNA-binding</keyword>
<dbReference type="STRING" id="190974.SAMN05216439_1412"/>
<reference evidence="5 6" key="1">
    <citation type="submission" date="2016-10" db="EMBL/GenBank/DDBJ databases">
        <authorList>
            <person name="de Groot N.N."/>
        </authorList>
    </citation>
    <scope>NUCLEOTIDE SEQUENCE [LARGE SCALE GENOMIC DNA]</scope>
    <source>
        <strain evidence="5 6">DSM 11978</strain>
    </source>
</reference>
<evidence type="ECO:0000313" key="6">
    <source>
        <dbReference type="Proteomes" id="UP000199506"/>
    </source>
</evidence>
<dbReference type="InterPro" id="IPR011991">
    <property type="entry name" value="ArsR-like_HTH"/>
</dbReference>
<accession>A0A1H7JGS2</accession>
<keyword evidence="1" id="KW-0805">Transcription regulation</keyword>
<dbReference type="Gene3D" id="1.10.10.10">
    <property type="entry name" value="Winged helix-like DNA-binding domain superfamily/Winged helix DNA-binding domain"/>
    <property type="match status" value="1"/>
</dbReference>
<dbReference type="SMART" id="SM00347">
    <property type="entry name" value="HTH_MARR"/>
    <property type="match status" value="1"/>
</dbReference>
<dbReference type="AlphaFoldDB" id="A0A1H7JGS2"/>
<dbReference type="InterPro" id="IPR000835">
    <property type="entry name" value="HTH_MarR-typ"/>
</dbReference>
<evidence type="ECO:0000256" key="2">
    <source>
        <dbReference type="ARBA" id="ARBA00023125"/>
    </source>
</evidence>